<comment type="subunit">
    <text evidence="8">Monomer.</text>
</comment>
<feature type="domain" description="Peptidase M24" evidence="10">
    <location>
        <begin position="6"/>
        <end position="196"/>
    </location>
</feature>
<dbReference type="InterPro" id="IPR050247">
    <property type="entry name" value="Met_Aminopeptidase_Type2"/>
</dbReference>
<dbReference type="InterPro" id="IPR036388">
    <property type="entry name" value="WH-like_DNA-bd_sf"/>
</dbReference>
<dbReference type="PANTHER" id="PTHR45777:SF2">
    <property type="entry name" value="METHIONINE AMINOPEPTIDASE 2"/>
    <property type="match status" value="1"/>
</dbReference>
<evidence type="ECO:0000256" key="4">
    <source>
        <dbReference type="ARBA" id="ARBA00022438"/>
    </source>
</evidence>
<dbReference type="InterPro" id="IPR000994">
    <property type="entry name" value="Pept_M24"/>
</dbReference>
<dbReference type="Proteomes" id="UP001369247">
    <property type="component" value="Unassembled WGS sequence"/>
</dbReference>
<evidence type="ECO:0000256" key="7">
    <source>
        <dbReference type="ARBA" id="ARBA00022801"/>
    </source>
</evidence>
<evidence type="ECO:0000256" key="9">
    <source>
        <dbReference type="RuleBase" id="RU003653"/>
    </source>
</evidence>
<feature type="binding site" evidence="8">
    <location>
        <position position="163"/>
    </location>
    <ligand>
        <name>substrate</name>
    </ligand>
</feature>
<dbReference type="RefSeq" id="WP_191216234.1">
    <property type="nucleotide sequence ID" value="NZ_CP104550.1"/>
</dbReference>
<dbReference type="CDD" id="cd01088">
    <property type="entry name" value="MetAP2"/>
    <property type="match status" value="1"/>
</dbReference>
<feature type="binding site" evidence="8">
    <location>
        <position position="188"/>
    </location>
    <ligand>
        <name>a divalent metal cation</name>
        <dbReference type="ChEBI" id="CHEBI:60240"/>
        <label>2</label>
        <note>catalytic</note>
    </ligand>
</feature>
<keyword evidence="6 8" id="KW-0479">Metal-binding</keyword>
<comment type="function">
    <text evidence="8 9">Removes the N-terminal methionine from nascent proteins. The N-terminal methionine is often cleaved when the second residue in the primary sequence is small and uncharged (Met-Ala-, Cys, Gly, Pro, Ser, Thr, or Val).</text>
</comment>
<evidence type="ECO:0000259" key="10">
    <source>
        <dbReference type="Pfam" id="PF00557"/>
    </source>
</evidence>
<dbReference type="GO" id="GO:0004239">
    <property type="term" value="F:initiator methionyl aminopeptidase activity"/>
    <property type="evidence" value="ECO:0007669"/>
    <property type="project" value="UniProtKB-UniRule"/>
</dbReference>
<reference evidence="12" key="1">
    <citation type="submission" date="2022-09" db="EMBL/GenBank/DDBJ databases">
        <title>Characterization of three MwoI isoschizomers from sequenced genome and metagenomes.</title>
        <authorList>
            <person name="Fomenkov A."/>
            <person name="Xu S.Y."/>
            <person name="Roberts R.J."/>
        </authorList>
    </citation>
    <scope>NUCLEOTIDE SEQUENCE</scope>
    <source>
        <strain evidence="12">DSM 2970</strain>
    </source>
</reference>
<feature type="binding site" evidence="8">
    <location>
        <position position="281"/>
    </location>
    <ligand>
        <name>a divalent metal cation</name>
        <dbReference type="ChEBI" id="CHEBI:60240"/>
        <label>1</label>
    </ligand>
</feature>
<comment type="cofactor">
    <cofactor evidence="8">
        <name>Co(2+)</name>
        <dbReference type="ChEBI" id="CHEBI:48828"/>
    </cofactor>
    <cofactor evidence="8">
        <name>Zn(2+)</name>
        <dbReference type="ChEBI" id="CHEBI:29105"/>
    </cofactor>
    <cofactor evidence="8">
        <name>Mn(2+)</name>
        <dbReference type="ChEBI" id="CHEBI:29035"/>
    </cofactor>
    <cofactor evidence="8">
        <name>Fe(2+)</name>
        <dbReference type="ChEBI" id="CHEBI:29033"/>
    </cofactor>
    <text evidence="8">Binds 2 divalent metal cations per subunit. Has a high-affinity and a low affinity metal-binding site. The true nature of the physiological cofactor is under debate. The enzyme is active with cobalt, zinc, manganese or divalent iron ions. Most likely, methionine aminopeptidases function as mononuclear Fe(2+)-metalloproteases under physiological conditions, and the catalytically relevant metal-binding site has been assigned to the histidine-containing high-affinity site.</text>
</comment>
<dbReference type="EC" id="3.4.11.18" evidence="8 9"/>
<feature type="binding site" evidence="8">
    <location>
        <position position="61"/>
    </location>
    <ligand>
        <name>substrate</name>
    </ligand>
</feature>
<dbReference type="InterPro" id="IPR001714">
    <property type="entry name" value="Pept_M24_MAP"/>
</dbReference>
<evidence type="ECO:0000256" key="5">
    <source>
        <dbReference type="ARBA" id="ARBA00022670"/>
    </source>
</evidence>
<comment type="similarity">
    <text evidence="8">Belongs to the peptidase M24A family. Methionine aminopeptidase archaeal type 2 subfamily.</text>
</comment>
<dbReference type="Gene3D" id="3.90.230.10">
    <property type="entry name" value="Creatinase/methionine aminopeptidase superfamily"/>
    <property type="match status" value="1"/>
</dbReference>
<dbReference type="InterPro" id="IPR028595">
    <property type="entry name" value="MetAP_archaeal"/>
</dbReference>
<name>A0A9E7RUL2_METWO</name>
<organism evidence="12">
    <name type="scientific">Methanothermobacter wolfeii</name>
    <name type="common">Methanobacterium wolfei</name>
    <dbReference type="NCBI Taxonomy" id="145261"/>
    <lineage>
        <taxon>Archaea</taxon>
        <taxon>Methanobacteriati</taxon>
        <taxon>Methanobacteriota</taxon>
        <taxon>Methanomada group</taxon>
        <taxon>Methanobacteria</taxon>
        <taxon>Methanobacteriales</taxon>
        <taxon>Methanobacteriaceae</taxon>
        <taxon>Methanothermobacter</taxon>
    </lineage>
</organism>
<dbReference type="Proteomes" id="UP001065373">
    <property type="component" value="Chromosome"/>
</dbReference>
<dbReference type="GO" id="GO:0070006">
    <property type="term" value="F:metalloaminopeptidase activity"/>
    <property type="evidence" value="ECO:0007669"/>
    <property type="project" value="UniProtKB-UniRule"/>
</dbReference>
<dbReference type="PRINTS" id="PR00599">
    <property type="entry name" value="MAPEPTIDASE"/>
</dbReference>
<feature type="binding site" evidence="8">
    <location>
        <position position="281"/>
    </location>
    <ligand>
        <name>a divalent metal cation</name>
        <dbReference type="ChEBI" id="CHEBI:60240"/>
        <label>2</label>
        <note>catalytic</note>
    </ligand>
</feature>
<dbReference type="PANTHER" id="PTHR45777">
    <property type="entry name" value="METHIONINE AMINOPEPTIDASE 2"/>
    <property type="match status" value="1"/>
</dbReference>
<evidence type="ECO:0000256" key="1">
    <source>
        <dbReference type="ARBA" id="ARBA00000294"/>
    </source>
</evidence>
<comment type="cofactor">
    <cofactor evidence="3">
        <name>Fe(2+)</name>
        <dbReference type="ChEBI" id="CHEBI:29033"/>
    </cofactor>
</comment>
<dbReference type="EMBL" id="CP104550">
    <property type="protein sequence ID" value="UXH31603.1"/>
    <property type="molecule type" value="Genomic_DNA"/>
</dbReference>
<dbReference type="InterPro" id="IPR036390">
    <property type="entry name" value="WH_DNA-bd_sf"/>
</dbReference>
<evidence type="ECO:0000256" key="8">
    <source>
        <dbReference type="HAMAP-Rule" id="MF_01975"/>
    </source>
</evidence>
<dbReference type="NCBIfam" id="TIGR00501">
    <property type="entry name" value="met_pdase_II"/>
    <property type="match status" value="1"/>
</dbReference>
<keyword evidence="5 8" id="KW-0645">Protease</keyword>
<comment type="cofactor">
    <cofactor evidence="2">
        <name>Mn(2+)</name>
        <dbReference type="ChEBI" id="CHEBI:29035"/>
    </cofactor>
</comment>
<keyword evidence="4 8" id="KW-0031">Aminopeptidase</keyword>
<comment type="catalytic activity">
    <reaction evidence="1 8 9">
        <text>Release of N-terminal amino acids, preferentially methionine, from peptides and arylamides.</text>
        <dbReference type="EC" id="3.4.11.18"/>
    </reaction>
</comment>
<feature type="binding site" evidence="8">
    <location>
        <position position="92"/>
    </location>
    <ligand>
        <name>a divalent metal cation</name>
        <dbReference type="ChEBI" id="CHEBI:60240"/>
        <label>1</label>
    </ligand>
</feature>
<protein>
    <recommendedName>
        <fullName evidence="8 9">Methionine aminopeptidase</fullName>
        <shortName evidence="8">MAP</shortName>
        <shortName evidence="8">MetAP</shortName>
        <ecNumber evidence="8 9">3.4.11.18</ecNumber>
    </recommendedName>
    <alternativeName>
        <fullName evidence="8">Peptidase M</fullName>
    </alternativeName>
</protein>
<evidence type="ECO:0000313" key="12">
    <source>
        <dbReference type="EMBL" id="UXH31603.1"/>
    </source>
</evidence>
<evidence type="ECO:0000313" key="13">
    <source>
        <dbReference type="Proteomes" id="UP001369247"/>
    </source>
</evidence>
<evidence type="ECO:0000256" key="6">
    <source>
        <dbReference type="ARBA" id="ARBA00022723"/>
    </source>
</evidence>
<proteinExistence type="inferred from homology"/>
<dbReference type="GO" id="GO:0005737">
    <property type="term" value="C:cytoplasm"/>
    <property type="evidence" value="ECO:0007669"/>
    <property type="project" value="TreeGrafter"/>
</dbReference>
<dbReference type="HAMAP" id="MF_01975">
    <property type="entry name" value="MetAP_2_arc"/>
    <property type="match status" value="1"/>
</dbReference>
<dbReference type="Pfam" id="PF00557">
    <property type="entry name" value="Peptidase_M24"/>
    <property type="match status" value="1"/>
</dbReference>
<dbReference type="SUPFAM" id="SSF46785">
    <property type="entry name" value="Winged helix' DNA-binding domain"/>
    <property type="match status" value="1"/>
</dbReference>
<evidence type="ECO:0000256" key="2">
    <source>
        <dbReference type="ARBA" id="ARBA00001936"/>
    </source>
</evidence>
<dbReference type="InterPro" id="IPR018349">
    <property type="entry name" value="Pept_M24A_MAP2_BS"/>
</dbReference>
<dbReference type="InterPro" id="IPR002468">
    <property type="entry name" value="Pept_M24A_MAP2"/>
</dbReference>
<keyword evidence="13" id="KW-1185">Reference proteome</keyword>
<gene>
    <name evidence="8 12" type="primary">map</name>
    <name evidence="12" type="ORF">N5910_08715</name>
    <name evidence="11" type="ORF">U2150_00850</name>
</gene>
<dbReference type="AlphaFoldDB" id="A0A9E7RUL2"/>
<evidence type="ECO:0000313" key="11">
    <source>
        <dbReference type="EMBL" id="MEJ8542049.1"/>
    </source>
</evidence>
<keyword evidence="7 8" id="KW-0378">Hydrolase</keyword>
<dbReference type="GO" id="GO:0046872">
    <property type="term" value="F:metal ion binding"/>
    <property type="evidence" value="ECO:0007669"/>
    <property type="project" value="UniProtKB-UniRule"/>
</dbReference>
<dbReference type="GO" id="GO:0006508">
    <property type="term" value="P:proteolysis"/>
    <property type="evidence" value="ECO:0007669"/>
    <property type="project" value="UniProtKB-KW"/>
</dbReference>
<dbReference type="InterPro" id="IPR036005">
    <property type="entry name" value="Creatinase/aminopeptidase-like"/>
</dbReference>
<dbReference type="SUPFAM" id="SSF55920">
    <property type="entry name" value="Creatinase/aminopeptidase"/>
    <property type="match status" value="1"/>
</dbReference>
<dbReference type="GeneID" id="58979345"/>
<evidence type="ECO:0000256" key="3">
    <source>
        <dbReference type="ARBA" id="ARBA00001954"/>
    </source>
</evidence>
<feature type="binding site" evidence="8">
    <location>
        <position position="92"/>
    </location>
    <ligand>
        <name>a divalent metal cation</name>
        <dbReference type="ChEBI" id="CHEBI:60240"/>
        <label>2</label>
        <note>catalytic</note>
    </ligand>
</feature>
<dbReference type="EMBL" id="JAXUHJ010000003">
    <property type="protein sequence ID" value="MEJ8542049.1"/>
    <property type="molecule type" value="Genomic_DNA"/>
</dbReference>
<sequence>MISSYLKAGKIVSKVRDDASKLIKDGMPVLELVNHVEGSIRSEGSEPAFPCNVSINDVTAHYTSPPGDKTLIKEGDLVKLDLGAHVDGFIADTAITVAVGDADERCYVMMDAAREALEDALATIRAGVEVGEIGRVIEEKIHSHGMKPVANLTGHSMDRWILHSGLSIPNITERNPHLLEEGDVLAIEPFATDGVGLVTDMPETHIFRFLRDRPLRLVHARRVLGRIKEEYHALPFAQRWLEEYFEPKRLNASMRMLIQSRAIYPYHVLREKSGALVAQWEHTVIVEKDGCTVITE</sequence>
<reference evidence="11 13" key="2">
    <citation type="submission" date="2023-12" db="EMBL/GenBank/DDBJ databases">
        <title>Phenotypic and Genomic Characterization of Methanothermobacter wolfeii Strain BSEL, a CO2-Capturing Archaeon with Minimal Nutrient Requirements.</title>
        <authorList>
            <person name="Ale Enriquez F."/>
            <person name="Ahring B.K."/>
        </authorList>
    </citation>
    <scope>NUCLEOTIDE SEQUENCE [LARGE SCALE GENOMIC DNA]</scope>
    <source>
        <strain evidence="11 13">BSEL-1</strain>
    </source>
</reference>
<dbReference type="PROSITE" id="PS01202">
    <property type="entry name" value="MAP_2"/>
    <property type="match status" value="1"/>
</dbReference>
<feature type="binding site" evidence="8">
    <location>
        <position position="81"/>
    </location>
    <ligand>
        <name>a divalent metal cation</name>
        <dbReference type="ChEBI" id="CHEBI:60240"/>
        <label>1</label>
    </ligand>
</feature>
<feature type="binding site" evidence="8">
    <location>
        <position position="155"/>
    </location>
    <ligand>
        <name>a divalent metal cation</name>
        <dbReference type="ChEBI" id="CHEBI:60240"/>
        <label>2</label>
        <note>catalytic</note>
    </ligand>
</feature>
<dbReference type="Gene3D" id="1.10.10.10">
    <property type="entry name" value="Winged helix-like DNA-binding domain superfamily/Winged helix DNA-binding domain"/>
    <property type="match status" value="1"/>
</dbReference>
<accession>A0A9E7RUL2</accession>